<accession>A0ABR0KSV4</accession>
<comment type="caution">
    <text evidence="1">The sequence shown here is derived from an EMBL/GenBank/DDBJ whole genome shotgun (WGS) entry which is preliminary data.</text>
</comment>
<organism evidence="1 2">
    <name type="scientific">Cryomyces antarcticus</name>
    <dbReference type="NCBI Taxonomy" id="329879"/>
    <lineage>
        <taxon>Eukaryota</taxon>
        <taxon>Fungi</taxon>
        <taxon>Dikarya</taxon>
        <taxon>Ascomycota</taxon>
        <taxon>Pezizomycotina</taxon>
        <taxon>Dothideomycetes</taxon>
        <taxon>Dothideomycetes incertae sedis</taxon>
        <taxon>Cryomyces</taxon>
    </lineage>
</organism>
<sequence length="147" mass="16287">NRLLQHHNKSVYYSLAVRHVAEQIDKLYWAAGAPDANVTNDGSADDGIPPEDADLTTDETIAKLPNEWAADEADVSDYAAQLAHLRDLATKREAAKRKLQQYCALQQLLDPFRDPQKVVQPNLVTREGELADELARMRALSARVAGP</sequence>
<evidence type="ECO:0000313" key="1">
    <source>
        <dbReference type="EMBL" id="KAK5126831.1"/>
    </source>
</evidence>
<evidence type="ECO:0000313" key="2">
    <source>
        <dbReference type="Proteomes" id="UP001357485"/>
    </source>
</evidence>
<dbReference type="Proteomes" id="UP001357485">
    <property type="component" value="Unassembled WGS sequence"/>
</dbReference>
<proteinExistence type="predicted"/>
<dbReference type="EMBL" id="JAVRRA010024891">
    <property type="protein sequence ID" value="KAK5126831.1"/>
    <property type="molecule type" value="Genomic_DNA"/>
</dbReference>
<feature type="non-terminal residue" evidence="1">
    <location>
        <position position="1"/>
    </location>
</feature>
<reference evidence="1 2" key="1">
    <citation type="submission" date="2023-08" db="EMBL/GenBank/DDBJ databases">
        <title>Black Yeasts Isolated from many extreme environments.</title>
        <authorList>
            <person name="Coleine C."/>
            <person name="Stajich J.E."/>
            <person name="Selbmann L."/>
        </authorList>
    </citation>
    <scope>NUCLEOTIDE SEQUENCE [LARGE SCALE GENOMIC DNA]</scope>
    <source>
        <strain evidence="1 2">CCFEE 536</strain>
    </source>
</reference>
<gene>
    <name evidence="1" type="ORF">LTR16_002986</name>
</gene>
<protein>
    <submittedName>
        <fullName evidence="1">Uncharacterized protein</fullName>
    </submittedName>
</protein>
<keyword evidence="2" id="KW-1185">Reference proteome</keyword>
<dbReference type="InterPro" id="IPR025207">
    <property type="entry name" value="Sim4_Fta4"/>
</dbReference>
<name>A0ABR0KSV4_9PEZI</name>
<dbReference type="PANTHER" id="PTHR42040:SF1">
    <property type="entry name" value="INNER KINETOCHORE SUBUNIT FTA4"/>
    <property type="match status" value="1"/>
</dbReference>
<dbReference type="Pfam" id="PF13093">
    <property type="entry name" value="FTA4"/>
    <property type="match status" value="1"/>
</dbReference>
<dbReference type="PANTHER" id="PTHR42040">
    <property type="entry name" value="INNER KINETOCHORE SUBUNIT FTA4"/>
    <property type="match status" value="1"/>
</dbReference>